<dbReference type="PANTHER" id="PTHR30448">
    <property type="entry name" value="RNASE ADAPTER PROTEIN RAPZ"/>
    <property type="match status" value="1"/>
</dbReference>
<dbReference type="InterPro" id="IPR027417">
    <property type="entry name" value="P-loop_NTPase"/>
</dbReference>
<evidence type="ECO:0000256" key="2">
    <source>
        <dbReference type="ARBA" id="ARBA00022840"/>
    </source>
</evidence>
<organism evidence="7 8">
    <name type="scientific">Enterocloster asparagiformis</name>
    <dbReference type="NCBI Taxonomy" id="333367"/>
    <lineage>
        <taxon>Bacteria</taxon>
        <taxon>Bacillati</taxon>
        <taxon>Bacillota</taxon>
        <taxon>Clostridia</taxon>
        <taxon>Lachnospirales</taxon>
        <taxon>Lachnospiraceae</taxon>
        <taxon>Enterocloster</taxon>
    </lineage>
</organism>
<evidence type="ECO:0000259" key="6">
    <source>
        <dbReference type="Pfam" id="PF22740"/>
    </source>
</evidence>
<comment type="caution">
    <text evidence="7">The sequence shown here is derived from an EMBL/GenBank/DDBJ whole genome shotgun (WGS) entry which is preliminary data.</text>
</comment>
<dbReference type="AlphaFoldDB" id="A0A413FHT2"/>
<dbReference type="Pfam" id="PF03668">
    <property type="entry name" value="RapZ-like_N"/>
    <property type="match status" value="1"/>
</dbReference>
<sequence>MNVLIVTGLSGAGKTRALQILEDMGYYCMDNISPKILLQLIHGEMQEEGFSKRLAVTMDIRSYGVPDGFDQIVDEMKKCSVSVRVLFLDCTQEVLLKRYKESRRLHPLMSGNRNVNLTDAIRQEIFRMESLKVEADYVVDTSELSTSALREKLTDLFSGPDVAGMRIEFVAFGYKYGILADADLVFDVRCVANPYYVKGLREKTGEDKEVRDFVMGYEEARELFKRMVGYLEYAIPLYEKEGKAQLVIGLGCTGGQHRSVTFASLLRDHFGERYENVRLGMRDMRVNQRTILGEGA</sequence>
<gene>
    <name evidence="7" type="ORF">DWV29_06360</name>
</gene>
<dbReference type="PIRSF" id="PIRSF005052">
    <property type="entry name" value="P-loopkin"/>
    <property type="match status" value="1"/>
</dbReference>
<keyword evidence="2 4" id="KW-0067">ATP-binding</keyword>
<dbReference type="GO" id="GO:0005525">
    <property type="term" value="F:GTP binding"/>
    <property type="evidence" value="ECO:0007669"/>
    <property type="project" value="UniProtKB-UniRule"/>
</dbReference>
<evidence type="ECO:0000259" key="5">
    <source>
        <dbReference type="Pfam" id="PF03668"/>
    </source>
</evidence>
<protein>
    <submittedName>
        <fullName evidence="7">RNase adapter RapZ</fullName>
    </submittedName>
</protein>
<dbReference type="NCBIfam" id="NF003828">
    <property type="entry name" value="PRK05416.1"/>
    <property type="match status" value="1"/>
</dbReference>
<evidence type="ECO:0000256" key="4">
    <source>
        <dbReference type="HAMAP-Rule" id="MF_00636"/>
    </source>
</evidence>
<feature type="binding site" evidence="4">
    <location>
        <begin position="59"/>
        <end position="62"/>
    </location>
    <ligand>
        <name>GTP</name>
        <dbReference type="ChEBI" id="CHEBI:37565"/>
    </ligand>
</feature>
<proteinExistence type="inferred from homology"/>
<name>A0A413FHT2_9FIRM</name>
<dbReference type="OrthoDB" id="9784461at2"/>
<dbReference type="InterPro" id="IPR005337">
    <property type="entry name" value="RapZ-like"/>
</dbReference>
<feature type="binding site" evidence="4">
    <location>
        <begin position="8"/>
        <end position="15"/>
    </location>
    <ligand>
        <name>ATP</name>
        <dbReference type="ChEBI" id="CHEBI:30616"/>
    </ligand>
</feature>
<dbReference type="Pfam" id="PF22740">
    <property type="entry name" value="PapZ_C"/>
    <property type="match status" value="1"/>
</dbReference>
<accession>A0A413FHT2</accession>
<evidence type="ECO:0000313" key="8">
    <source>
        <dbReference type="Proteomes" id="UP000283880"/>
    </source>
</evidence>
<dbReference type="InterPro" id="IPR053931">
    <property type="entry name" value="RapZ_C"/>
</dbReference>
<evidence type="ECO:0000313" key="7">
    <source>
        <dbReference type="EMBL" id="RGX30798.1"/>
    </source>
</evidence>
<dbReference type="Gene3D" id="3.40.50.300">
    <property type="entry name" value="P-loop containing nucleotide triphosphate hydrolases"/>
    <property type="match status" value="1"/>
</dbReference>
<evidence type="ECO:0000256" key="1">
    <source>
        <dbReference type="ARBA" id="ARBA00022741"/>
    </source>
</evidence>
<dbReference type="Proteomes" id="UP000283880">
    <property type="component" value="Unassembled WGS sequence"/>
</dbReference>
<reference evidence="7 8" key="1">
    <citation type="submission" date="2018-08" db="EMBL/GenBank/DDBJ databases">
        <title>A genome reference for cultivated species of the human gut microbiota.</title>
        <authorList>
            <person name="Zou Y."/>
            <person name="Xue W."/>
            <person name="Luo G."/>
        </authorList>
    </citation>
    <scope>NUCLEOTIDE SEQUENCE [LARGE SCALE GENOMIC DNA]</scope>
    <source>
        <strain evidence="7 8">AF04-15</strain>
    </source>
</reference>
<feature type="domain" description="RapZ-like N-terminal" evidence="5">
    <location>
        <begin position="1"/>
        <end position="159"/>
    </location>
</feature>
<feature type="domain" description="RapZ C-terminal" evidence="6">
    <location>
        <begin position="165"/>
        <end position="284"/>
    </location>
</feature>
<dbReference type="EMBL" id="QSBM01000004">
    <property type="protein sequence ID" value="RGX30798.1"/>
    <property type="molecule type" value="Genomic_DNA"/>
</dbReference>
<dbReference type="SUPFAM" id="SSF52540">
    <property type="entry name" value="P-loop containing nucleoside triphosphate hydrolases"/>
    <property type="match status" value="1"/>
</dbReference>
<keyword evidence="3 4" id="KW-0342">GTP-binding</keyword>
<dbReference type="PANTHER" id="PTHR30448:SF0">
    <property type="entry name" value="RNASE ADAPTER PROTEIN RAPZ"/>
    <property type="match status" value="1"/>
</dbReference>
<dbReference type="RefSeq" id="WP_007708740.1">
    <property type="nucleotide sequence ID" value="NZ_JAWRJJ010000021.1"/>
</dbReference>
<dbReference type="GO" id="GO:0005524">
    <property type="term" value="F:ATP binding"/>
    <property type="evidence" value="ECO:0007669"/>
    <property type="project" value="UniProtKB-UniRule"/>
</dbReference>
<evidence type="ECO:0000256" key="3">
    <source>
        <dbReference type="ARBA" id="ARBA00023134"/>
    </source>
</evidence>
<keyword evidence="1 4" id="KW-0547">Nucleotide-binding</keyword>
<dbReference type="HAMAP" id="MF_00636">
    <property type="entry name" value="RapZ_like"/>
    <property type="match status" value="1"/>
</dbReference>
<dbReference type="InterPro" id="IPR053930">
    <property type="entry name" value="RapZ-like_N"/>
</dbReference>